<dbReference type="GO" id="GO:0009252">
    <property type="term" value="P:peptidoglycan biosynthetic process"/>
    <property type="evidence" value="ECO:0007669"/>
    <property type="project" value="UniProtKB-UniRule"/>
</dbReference>
<evidence type="ECO:0000259" key="11">
    <source>
        <dbReference type="Pfam" id="PF08245"/>
    </source>
</evidence>
<keyword evidence="2 7" id="KW-0132">Cell division</keyword>
<dbReference type="HAMAP" id="MF_00208">
    <property type="entry name" value="MurE"/>
    <property type="match status" value="1"/>
</dbReference>
<dbReference type="PANTHER" id="PTHR23135:SF4">
    <property type="entry name" value="UDP-N-ACETYLMURAMOYL-L-ALANYL-D-GLUTAMATE--2,6-DIAMINOPIMELATE LIGASE MURE HOMOLOG, CHLOROPLASTIC"/>
    <property type="match status" value="1"/>
</dbReference>
<comment type="catalytic activity">
    <reaction evidence="7">
        <text>UDP-N-acetyl-alpha-D-muramoyl-L-alanyl-D-glutamate + meso-2,6-diaminopimelate + ATP = UDP-N-acetyl-alpha-D-muramoyl-L-alanyl-gamma-D-glutamyl-meso-2,6-diaminopimelate + ADP + phosphate + H(+)</text>
        <dbReference type="Rhea" id="RHEA:23676"/>
        <dbReference type="ChEBI" id="CHEBI:15378"/>
        <dbReference type="ChEBI" id="CHEBI:30616"/>
        <dbReference type="ChEBI" id="CHEBI:43474"/>
        <dbReference type="ChEBI" id="CHEBI:57791"/>
        <dbReference type="ChEBI" id="CHEBI:83900"/>
        <dbReference type="ChEBI" id="CHEBI:83905"/>
        <dbReference type="ChEBI" id="CHEBI:456216"/>
        <dbReference type="EC" id="6.3.2.13"/>
    </reaction>
</comment>
<comment type="similarity">
    <text evidence="1 7">Belongs to the MurCDEF family. MurE subfamily.</text>
</comment>
<dbReference type="GO" id="GO:0000287">
    <property type="term" value="F:magnesium ion binding"/>
    <property type="evidence" value="ECO:0007669"/>
    <property type="project" value="UniProtKB-UniRule"/>
</dbReference>
<dbReference type="KEGG" id="bid:Bind_0687"/>
<dbReference type="InterPro" id="IPR035911">
    <property type="entry name" value="MurE/MurF_N"/>
</dbReference>
<dbReference type="InterPro" id="IPR004101">
    <property type="entry name" value="Mur_ligase_C"/>
</dbReference>
<feature type="binding site" evidence="7">
    <location>
        <position position="380"/>
    </location>
    <ligand>
        <name>meso-2,6-diaminopimelate</name>
        <dbReference type="ChEBI" id="CHEBI:57791"/>
    </ligand>
</feature>
<reference evidence="12 13" key="2">
    <citation type="journal article" date="2010" name="J. Bacteriol.">
        <title>Complete genome sequence of Beijerinckia indica subsp. indica.</title>
        <authorList>
            <person name="Tamas I."/>
            <person name="Dedysh S.N."/>
            <person name="Liesack W."/>
            <person name="Stott M.B."/>
            <person name="Alam M."/>
            <person name="Murrell J.C."/>
            <person name="Dunfield P.F."/>
        </authorList>
    </citation>
    <scope>NUCLEOTIDE SEQUENCE [LARGE SCALE GENOMIC DNA]</scope>
    <source>
        <strain evidence="13">ATCC 9039 / DSM 1715 / NCIMB 8712</strain>
    </source>
</reference>
<feature type="binding site" evidence="7">
    <location>
        <begin position="404"/>
        <end position="407"/>
    </location>
    <ligand>
        <name>meso-2,6-diaminopimelate</name>
        <dbReference type="ChEBI" id="CHEBI:57791"/>
    </ligand>
</feature>
<dbReference type="NCBIfam" id="NF001124">
    <property type="entry name" value="PRK00139.1-2"/>
    <property type="match status" value="1"/>
</dbReference>
<keyword evidence="6 7" id="KW-0961">Cell wall biogenesis/degradation</keyword>
<feature type="domain" description="Mur ligase C-terminal" evidence="10">
    <location>
        <begin position="331"/>
        <end position="457"/>
    </location>
</feature>
<feature type="binding site" evidence="7">
    <location>
        <begin position="150"/>
        <end position="151"/>
    </location>
    <ligand>
        <name>UDP-N-acetyl-alpha-D-muramoyl-L-alanyl-D-glutamate</name>
        <dbReference type="ChEBI" id="CHEBI:83900"/>
    </ligand>
</feature>
<dbReference type="EC" id="6.3.2.13" evidence="7"/>
<evidence type="ECO:0000256" key="6">
    <source>
        <dbReference type="ARBA" id="ARBA00023316"/>
    </source>
</evidence>
<reference evidence="13" key="1">
    <citation type="submission" date="2008-03" db="EMBL/GenBank/DDBJ databases">
        <title>Complete sequence of chromosome of Beijerinckia indica subsp. indica ATCC 9039.</title>
        <authorList>
            <consortium name="US DOE Joint Genome Institute"/>
            <person name="Copeland A."/>
            <person name="Lucas S."/>
            <person name="Lapidus A."/>
            <person name="Glavina del Rio T."/>
            <person name="Dalin E."/>
            <person name="Tice H."/>
            <person name="Bruce D."/>
            <person name="Goodwin L."/>
            <person name="Pitluck S."/>
            <person name="LaButti K."/>
            <person name="Schmutz J."/>
            <person name="Larimer F."/>
            <person name="Land M."/>
            <person name="Hauser L."/>
            <person name="Kyrpides N."/>
            <person name="Mikhailova N."/>
            <person name="Dunfield P.F."/>
            <person name="Dedysh S.N."/>
            <person name="Liesack W."/>
            <person name="Saw J.H."/>
            <person name="Alam M."/>
            <person name="Chen Y."/>
            <person name="Murrell J.C."/>
            <person name="Richardson P."/>
        </authorList>
    </citation>
    <scope>NUCLEOTIDE SEQUENCE [LARGE SCALE GENOMIC DNA]</scope>
    <source>
        <strain evidence="13">ATCC 9039 / DSM 1715 / NCIMB 8712</strain>
    </source>
</reference>
<name>B2IGF5_BEII9</name>
<feature type="binding site" evidence="7">
    <location>
        <position position="29"/>
    </location>
    <ligand>
        <name>UDP-N-acetyl-alpha-D-muramoyl-L-alanyl-D-glutamate</name>
        <dbReference type="ChEBI" id="CHEBI:83900"/>
    </ligand>
</feature>
<proteinExistence type="inferred from homology"/>
<dbReference type="Gene3D" id="3.40.1390.10">
    <property type="entry name" value="MurE/MurF, N-terminal domain"/>
    <property type="match status" value="1"/>
</dbReference>
<feature type="binding site" evidence="7">
    <location>
        <begin position="108"/>
        <end position="114"/>
    </location>
    <ligand>
        <name>ATP</name>
        <dbReference type="ChEBI" id="CHEBI:30616"/>
    </ligand>
</feature>
<dbReference type="UniPathway" id="UPA00219"/>
<dbReference type="SUPFAM" id="SSF53244">
    <property type="entry name" value="MurD-like peptide ligases, peptide-binding domain"/>
    <property type="match status" value="1"/>
</dbReference>
<comment type="PTM">
    <text evidence="7">Carboxylation is probably crucial for Mg(2+) binding and, consequently, for the gamma-phosphate positioning of ATP.</text>
</comment>
<keyword evidence="7" id="KW-0963">Cytoplasm</keyword>
<comment type="pathway">
    <text evidence="7 8">Cell wall biogenesis; peptidoglycan biosynthesis.</text>
</comment>
<keyword evidence="7" id="KW-0436">Ligase</keyword>
<feature type="binding site" evidence="7">
    <location>
        <position position="459"/>
    </location>
    <ligand>
        <name>meso-2,6-diaminopimelate</name>
        <dbReference type="ChEBI" id="CHEBI:57791"/>
    </ligand>
</feature>
<dbReference type="Pfam" id="PF01225">
    <property type="entry name" value="Mur_ligase"/>
    <property type="match status" value="1"/>
</dbReference>
<evidence type="ECO:0000256" key="3">
    <source>
        <dbReference type="ARBA" id="ARBA00022960"/>
    </source>
</evidence>
<evidence type="ECO:0000256" key="7">
    <source>
        <dbReference type="HAMAP-Rule" id="MF_00208"/>
    </source>
</evidence>
<dbReference type="Gene3D" id="3.40.1190.10">
    <property type="entry name" value="Mur-like, catalytic domain"/>
    <property type="match status" value="1"/>
</dbReference>
<evidence type="ECO:0000259" key="9">
    <source>
        <dbReference type="Pfam" id="PF01225"/>
    </source>
</evidence>
<sequence length="486" mass="51129">MRLDALFPDALIEPPAFGAREIAGLACDSRLVAKDQVFFAVPGTKADGLTYAPEAVRRGALAVVTEQSASVPFETAALVKVADVRSALAIASARFYARQPETVVAVTGTSGKTSVAAFARQIWASLGFKAASVGTLGVVAPDGASYGGLTTPDPISLHRTLDELAGAGVTHLALEASSHGLDQHRLDYVRLKAAGFTNLSRDHLDYHPTLEAYFQAKLLLFTHVLPADGTVVVDADSSAGHEVIDVAKARGLKVFSLGFAGETLHLLEARPEAAATLLRLTFAGKDWALRLPLVGSFQAANALMAAGLCISTGAAPDAVFAALERLEGAPGRLEKVGERRGASIFVDYAHKPDALEKALQALRPFTQKRLIVIFGCGGDRDAGKRPLMGEIAARLADHVIVTDDNPRSEDPDLIRKAILQGAGSGPHIREIGDREAAIKSGIGMLEPGDLLLIAGKGHETGQILADRTLPFSDRDCARAALEDHAA</sequence>
<feature type="short sequence motif" description="Meso-diaminopimelate recognition motif" evidence="7">
    <location>
        <begin position="404"/>
        <end position="407"/>
    </location>
</feature>
<dbReference type="HOGENOM" id="CLU_022291_3_1_5"/>
<comment type="subcellular location">
    <subcellularLocation>
        <location evidence="7 8">Cytoplasm</location>
    </subcellularLocation>
</comment>
<dbReference type="Proteomes" id="UP000001695">
    <property type="component" value="Chromosome"/>
</dbReference>
<dbReference type="GO" id="GO:0005524">
    <property type="term" value="F:ATP binding"/>
    <property type="evidence" value="ECO:0007669"/>
    <property type="project" value="UniProtKB-UniRule"/>
</dbReference>
<keyword evidence="5 7" id="KW-0131">Cell cycle</keyword>
<accession>B2IGF5</accession>
<dbReference type="RefSeq" id="WP_012383695.1">
    <property type="nucleotide sequence ID" value="NC_010581.1"/>
</dbReference>
<evidence type="ECO:0000256" key="4">
    <source>
        <dbReference type="ARBA" id="ARBA00022984"/>
    </source>
</evidence>
<comment type="caution">
    <text evidence="7">Lacks conserved residue(s) required for the propagation of feature annotation.</text>
</comment>
<dbReference type="EMBL" id="CP001016">
    <property type="protein sequence ID" value="ACB94337.1"/>
    <property type="molecule type" value="Genomic_DNA"/>
</dbReference>
<keyword evidence="7" id="KW-0460">Magnesium</keyword>
<dbReference type="SUPFAM" id="SSF53623">
    <property type="entry name" value="MurD-like peptide ligases, catalytic domain"/>
    <property type="match status" value="1"/>
</dbReference>
<keyword evidence="4 7" id="KW-0573">Peptidoglycan synthesis</keyword>
<dbReference type="Pfam" id="PF02875">
    <property type="entry name" value="Mur_ligase_C"/>
    <property type="match status" value="1"/>
</dbReference>
<dbReference type="InterPro" id="IPR005761">
    <property type="entry name" value="UDP-N-AcMur-Glu-dNH2Pim_ligase"/>
</dbReference>
<comment type="cofactor">
    <cofactor evidence="7">
        <name>Mg(2+)</name>
        <dbReference type="ChEBI" id="CHEBI:18420"/>
    </cofactor>
</comment>
<dbReference type="InterPro" id="IPR000713">
    <property type="entry name" value="Mur_ligase_N"/>
</dbReference>
<dbReference type="InterPro" id="IPR013221">
    <property type="entry name" value="Mur_ligase_cen"/>
</dbReference>
<feature type="modified residue" description="N6-carboxylysine" evidence="7">
    <location>
        <position position="217"/>
    </location>
</feature>
<comment type="function">
    <text evidence="7">Catalyzes the addition of meso-diaminopimelic acid to the nucleotide precursor UDP-N-acetylmuramoyl-L-alanyl-D-glutamate (UMAG) in the biosynthesis of bacterial cell-wall peptidoglycan.</text>
</comment>
<dbReference type="GO" id="GO:0005737">
    <property type="term" value="C:cytoplasm"/>
    <property type="evidence" value="ECO:0007669"/>
    <property type="project" value="UniProtKB-SubCell"/>
</dbReference>
<evidence type="ECO:0000313" key="13">
    <source>
        <dbReference type="Proteomes" id="UP000001695"/>
    </source>
</evidence>
<keyword evidence="3 7" id="KW-0133">Cell shape</keyword>
<feature type="binding site" evidence="7">
    <location>
        <position position="455"/>
    </location>
    <ligand>
        <name>meso-2,6-diaminopimelate</name>
        <dbReference type="ChEBI" id="CHEBI:57791"/>
    </ligand>
</feature>
<dbReference type="GO" id="GO:0071555">
    <property type="term" value="P:cell wall organization"/>
    <property type="evidence" value="ECO:0007669"/>
    <property type="project" value="UniProtKB-KW"/>
</dbReference>
<dbReference type="Gene3D" id="3.90.190.20">
    <property type="entry name" value="Mur ligase, C-terminal domain"/>
    <property type="match status" value="1"/>
</dbReference>
<dbReference type="NCBIfam" id="TIGR01085">
    <property type="entry name" value="murE"/>
    <property type="match status" value="1"/>
</dbReference>
<dbReference type="OrthoDB" id="9800958at2"/>
<evidence type="ECO:0000256" key="8">
    <source>
        <dbReference type="RuleBase" id="RU004135"/>
    </source>
</evidence>
<feature type="domain" description="Mur ligase central" evidence="11">
    <location>
        <begin position="106"/>
        <end position="308"/>
    </location>
</feature>
<dbReference type="GO" id="GO:0008360">
    <property type="term" value="P:regulation of cell shape"/>
    <property type="evidence" value="ECO:0007669"/>
    <property type="project" value="UniProtKB-KW"/>
</dbReference>
<protein>
    <recommendedName>
        <fullName evidence="7">UDP-N-acetylmuramoyl-L-alanyl-D-glutamate--2,6-diaminopimelate ligase</fullName>
        <ecNumber evidence="7">6.3.2.13</ecNumber>
    </recommendedName>
    <alternativeName>
        <fullName evidence="7">Meso-A2pm-adding enzyme</fullName>
    </alternativeName>
    <alternativeName>
        <fullName evidence="7">Meso-diaminopimelate-adding enzyme</fullName>
    </alternativeName>
    <alternativeName>
        <fullName evidence="7">UDP-MurNAc-L-Ala-D-Glu:meso-diaminopimelate ligase</fullName>
    </alternativeName>
    <alternativeName>
        <fullName evidence="7">UDP-MurNAc-tripeptide synthetase</fullName>
    </alternativeName>
    <alternativeName>
        <fullName evidence="7">UDP-N-acetylmuramyl-tripeptide synthetase</fullName>
    </alternativeName>
</protein>
<gene>
    <name evidence="7" type="primary">murE</name>
    <name evidence="12" type="ordered locus">Bind_0687</name>
</gene>
<keyword evidence="7" id="KW-0547">Nucleotide-binding</keyword>
<keyword evidence="7" id="KW-0067">ATP-binding</keyword>
<dbReference type="Pfam" id="PF08245">
    <property type="entry name" value="Mur_ligase_M"/>
    <property type="match status" value="1"/>
</dbReference>
<organism evidence="12 13">
    <name type="scientific">Beijerinckia indica subsp. indica (strain ATCC 9039 / DSM 1715 / NCIMB 8712)</name>
    <dbReference type="NCBI Taxonomy" id="395963"/>
    <lineage>
        <taxon>Bacteria</taxon>
        <taxon>Pseudomonadati</taxon>
        <taxon>Pseudomonadota</taxon>
        <taxon>Alphaproteobacteria</taxon>
        <taxon>Hyphomicrobiales</taxon>
        <taxon>Beijerinckiaceae</taxon>
        <taxon>Beijerinckia</taxon>
    </lineage>
</organism>
<feature type="binding site" evidence="7">
    <location>
        <position position="183"/>
    </location>
    <ligand>
        <name>UDP-N-acetyl-alpha-D-muramoyl-L-alanyl-D-glutamate</name>
        <dbReference type="ChEBI" id="CHEBI:83900"/>
    </ligand>
</feature>
<dbReference type="NCBIfam" id="NF001126">
    <property type="entry name" value="PRK00139.1-4"/>
    <property type="match status" value="1"/>
</dbReference>
<dbReference type="GO" id="GO:0051301">
    <property type="term" value="P:cell division"/>
    <property type="evidence" value="ECO:0007669"/>
    <property type="project" value="UniProtKB-KW"/>
</dbReference>
<dbReference type="InterPro" id="IPR036565">
    <property type="entry name" value="Mur-like_cat_sf"/>
</dbReference>
<feature type="domain" description="Mur ligase N-terminal catalytic" evidence="9">
    <location>
        <begin position="21"/>
        <end position="96"/>
    </location>
</feature>
<dbReference type="eggNOG" id="COG0769">
    <property type="taxonomic scope" value="Bacteria"/>
</dbReference>
<evidence type="ECO:0000259" key="10">
    <source>
        <dbReference type="Pfam" id="PF02875"/>
    </source>
</evidence>
<evidence type="ECO:0000256" key="1">
    <source>
        <dbReference type="ARBA" id="ARBA00005898"/>
    </source>
</evidence>
<evidence type="ECO:0000313" key="12">
    <source>
        <dbReference type="EMBL" id="ACB94337.1"/>
    </source>
</evidence>
<dbReference type="GO" id="GO:0008765">
    <property type="term" value="F:UDP-N-acetylmuramoylalanyl-D-glutamate-2,6-diaminopimelate ligase activity"/>
    <property type="evidence" value="ECO:0007669"/>
    <property type="project" value="UniProtKB-UniRule"/>
</dbReference>
<keyword evidence="13" id="KW-1185">Reference proteome</keyword>
<dbReference type="PANTHER" id="PTHR23135">
    <property type="entry name" value="MUR LIGASE FAMILY MEMBER"/>
    <property type="match status" value="1"/>
</dbReference>
<feature type="binding site" evidence="7">
    <location>
        <position position="177"/>
    </location>
    <ligand>
        <name>UDP-N-acetyl-alpha-D-muramoyl-L-alanyl-D-glutamate</name>
        <dbReference type="ChEBI" id="CHEBI:83900"/>
    </ligand>
</feature>
<dbReference type="InterPro" id="IPR036615">
    <property type="entry name" value="Mur_ligase_C_dom_sf"/>
</dbReference>
<dbReference type="SUPFAM" id="SSF63418">
    <property type="entry name" value="MurE/MurF N-terminal domain"/>
    <property type="match status" value="1"/>
</dbReference>
<evidence type="ECO:0000256" key="2">
    <source>
        <dbReference type="ARBA" id="ARBA00022618"/>
    </source>
</evidence>
<feature type="binding site" evidence="7">
    <location>
        <position position="185"/>
    </location>
    <ligand>
        <name>UDP-N-acetyl-alpha-D-muramoyl-L-alanyl-D-glutamate</name>
        <dbReference type="ChEBI" id="CHEBI:83900"/>
    </ligand>
</feature>
<evidence type="ECO:0000256" key="5">
    <source>
        <dbReference type="ARBA" id="ARBA00023306"/>
    </source>
</evidence>
<dbReference type="STRING" id="395963.Bind_0687"/>
<dbReference type="AlphaFoldDB" id="B2IGF5"/>